<reference evidence="7 8" key="1">
    <citation type="journal article" date="2024" name="Science">
        <title>Giant polyketide synthase enzymes in the biosynthesis of giant marine polyether toxins.</title>
        <authorList>
            <person name="Fallon T.R."/>
            <person name="Shende V.V."/>
            <person name="Wierzbicki I.H."/>
            <person name="Pendleton A.L."/>
            <person name="Watervoot N.F."/>
            <person name="Auber R.P."/>
            <person name="Gonzalez D.J."/>
            <person name="Wisecaver J.H."/>
            <person name="Moore B.S."/>
        </authorList>
    </citation>
    <scope>NUCLEOTIDE SEQUENCE [LARGE SCALE GENOMIC DNA]</scope>
    <source>
        <strain evidence="7 8">12B1</strain>
    </source>
</reference>
<accession>A0AB34INY0</accession>
<dbReference type="InterPro" id="IPR019734">
    <property type="entry name" value="TPR_rpt"/>
</dbReference>
<dbReference type="AlphaFoldDB" id="A0AB34INY0"/>
<evidence type="ECO:0000256" key="3">
    <source>
        <dbReference type="ARBA" id="ARBA00022737"/>
    </source>
</evidence>
<sequence>MSELTQDKQNLCIDILVNGHVQAYVDFFYLTHRPESVHAADEPSTAQLGIPPAKLPFVKVQLAEAETARRRGDTGAVFTAYEQLAAFFTDLSDQRTAIYFWEKCLEISQLTSDVAGETKTTLALGVAHERSGDTVAAVRHYEKLLRLAQSSGDQSGEQHANERLVLAFQAIATEKEEAKESALALSYREKCLEASRACGDVAKESKAQFELGQAHEQLGDVDHLKKAVYHYEQHLALAETAGDTEAQGAACFALAHVHQRLQNGEASLQNLQKFSQLAQSSGKVSAQAEACCSLGVLYNQQGDYVSAVQYLERFFELARSVGDRSMLDKARTYLGIARGNSVLPSYTQVVTSDLDALLKWKNRRVPFTDALRPANNGT</sequence>
<comment type="caution">
    <text evidence="7">The sequence shown here is derived from an EMBL/GenBank/DDBJ whole genome shotgun (WGS) entry which is preliminary data.</text>
</comment>
<dbReference type="GO" id="GO:0005737">
    <property type="term" value="C:cytoplasm"/>
    <property type="evidence" value="ECO:0007669"/>
    <property type="project" value="UniProtKB-SubCell"/>
</dbReference>
<keyword evidence="8" id="KW-1185">Reference proteome</keyword>
<dbReference type="InterPro" id="IPR051476">
    <property type="entry name" value="Bac_ResReg_Asp_Phosphatase"/>
</dbReference>
<protein>
    <recommendedName>
        <fullName evidence="5">Tetratricopeptide repeat protein 29</fullName>
    </recommendedName>
</protein>
<dbReference type="Pfam" id="PF13181">
    <property type="entry name" value="TPR_8"/>
    <property type="match status" value="1"/>
</dbReference>
<keyword evidence="2" id="KW-0963">Cytoplasm</keyword>
<evidence type="ECO:0000313" key="8">
    <source>
        <dbReference type="Proteomes" id="UP001515480"/>
    </source>
</evidence>
<dbReference type="InterPro" id="IPR011990">
    <property type="entry name" value="TPR-like_helical_dom_sf"/>
</dbReference>
<dbReference type="PROSITE" id="PS50005">
    <property type="entry name" value="TPR"/>
    <property type="match status" value="1"/>
</dbReference>
<evidence type="ECO:0000256" key="4">
    <source>
        <dbReference type="ARBA" id="ARBA00022803"/>
    </source>
</evidence>
<proteinExistence type="predicted"/>
<dbReference type="SUPFAM" id="SSF48452">
    <property type="entry name" value="TPR-like"/>
    <property type="match status" value="2"/>
</dbReference>
<evidence type="ECO:0000256" key="2">
    <source>
        <dbReference type="ARBA" id="ARBA00022490"/>
    </source>
</evidence>
<dbReference type="Pfam" id="PF13176">
    <property type="entry name" value="TPR_7"/>
    <property type="match status" value="1"/>
</dbReference>
<dbReference type="SMART" id="SM00028">
    <property type="entry name" value="TPR"/>
    <property type="match status" value="5"/>
</dbReference>
<dbReference type="Proteomes" id="UP001515480">
    <property type="component" value="Unassembled WGS sequence"/>
</dbReference>
<evidence type="ECO:0000313" key="7">
    <source>
        <dbReference type="EMBL" id="KAL1503767.1"/>
    </source>
</evidence>
<organism evidence="7 8">
    <name type="scientific">Prymnesium parvum</name>
    <name type="common">Toxic golden alga</name>
    <dbReference type="NCBI Taxonomy" id="97485"/>
    <lineage>
        <taxon>Eukaryota</taxon>
        <taxon>Haptista</taxon>
        <taxon>Haptophyta</taxon>
        <taxon>Prymnesiophyceae</taxon>
        <taxon>Prymnesiales</taxon>
        <taxon>Prymnesiaceae</taxon>
        <taxon>Prymnesium</taxon>
    </lineage>
</organism>
<dbReference type="Gene3D" id="1.25.40.10">
    <property type="entry name" value="Tetratricopeptide repeat domain"/>
    <property type="match status" value="1"/>
</dbReference>
<evidence type="ECO:0000256" key="1">
    <source>
        <dbReference type="ARBA" id="ARBA00004496"/>
    </source>
</evidence>
<dbReference type="PANTHER" id="PTHR46630">
    <property type="entry name" value="TETRATRICOPEPTIDE REPEAT PROTEIN 29"/>
    <property type="match status" value="1"/>
</dbReference>
<evidence type="ECO:0000256" key="5">
    <source>
        <dbReference type="ARBA" id="ARBA00040665"/>
    </source>
</evidence>
<gene>
    <name evidence="7" type="ORF">AB1Y20_012235</name>
</gene>
<feature type="repeat" description="TPR" evidence="6">
    <location>
        <begin position="288"/>
        <end position="321"/>
    </location>
</feature>
<keyword evidence="3" id="KW-0677">Repeat</keyword>
<comment type="subcellular location">
    <subcellularLocation>
        <location evidence="1">Cytoplasm</location>
    </subcellularLocation>
</comment>
<dbReference type="EMBL" id="JBGBPQ010000021">
    <property type="protein sequence ID" value="KAL1503767.1"/>
    <property type="molecule type" value="Genomic_DNA"/>
</dbReference>
<name>A0AB34INY0_PRYPA</name>
<dbReference type="PANTHER" id="PTHR46630:SF1">
    <property type="entry name" value="TETRATRICOPEPTIDE REPEAT PROTEIN 29"/>
    <property type="match status" value="1"/>
</dbReference>
<keyword evidence="4 6" id="KW-0802">TPR repeat</keyword>
<dbReference type="GO" id="GO:0003341">
    <property type="term" value="P:cilium movement"/>
    <property type="evidence" value="ECO:0007669"/>
    <property type="project" value="TreeGrafter"/>
</dbReference>
<evidence type="ECO:0000256" key="6">
    <source>
        <dbReference type="PROSITE-ProRule" id="PRU00339"/>
    </source>
</evidence>
<dbReference type="GO" id="GO:0005929">
    <property type="term" value="C:cilium"/>
    <property type="evidence" value="ECO:0007669"/>
    <property type="project" value="TreeGrafter"/>
</dbReference>